<dbReference type="Gene3D" id="3.40.50.300">
    <property type="entry name" value="P-loop containing nucleotide triphosphate hydrolases"/>
    <property type="match status" value="1"/>
</dbReference>
<dbReference type="PANTHER" id="PTHR24030">
    <property type="entry name" value="PROTEIN CMSS1"/>
    <property type="match status" value="1"/>
</dbReference>
<evidence type="ECO:0000313" key="2">
    <source>
        <dbReference type="EMBL" id="CAK8678884.1"/>
    </source>
</evidence>
<protein>
    <recommendedName>
        <fullName evidence="4">Protein CMSS1</fullName>
    </recommendedName>
</protein>
<feature type="compositionally biased region" description="Basic residues" evidence="1">
    <location>
        <begin position="26"/>
        <end position="35"/>
    </location>
</feature>
<dbReference type="InterPro" id="IPR027417">
    <property type="entry name" value="P-loop_NTPase"/>
</dbReference>
<evidence type="ECO:0000256" key="1">
    <source>
        <dbReference type="SAM" id="MobiDB-lite"/>
    </source>
</evidence>
<sequence>MKSTGNSYKRKEVSGDDNEDDETTAVKKKKRKRKRITEEEIPTSGGDCSSLRNALNKHFPDLSTLEVEDMALDDCHFTTCNVEKTHTVISYLKQTLPKWHRISTDHNHKMSPLILVICGNALRASNLNSSSKPFKGKSCRSAKLFSRHMKIEEQAKTLKNSVIHFAVGTPARIKALIQQGALTLAHTRAVVIDWNWRDVKMKRIADVRETRESLFSLLKDCVIPACKTGNVKIGLF</sequence>
<name>A0ABP0FGS0_CLALP</name>
<dbReference type="EMBL" id="CAWYQH010000057">
    <property type="protein sequence ID" value="CAK8678884.1"/>
    <property type="molecule type" value="Genomic_DNA"/>
</dbReference>
<keyword evidence="3" id="KW-1185">Reference proteome</keyword>
<feature type="region of interest" description="Disordered" evidence="1">
    <location>
        <begin position="1"/>
        <end position="47"/>
    </location>
</feature>
<dbReference type="Pfam" id="PF14617">
    <property type="entry name" value="CMS1"/>
    <property type="match status" value="1"/>
</dbReference>
<dbReference type="SUPFAM" id="SSF52540">
    <property type="entry name" value="P-loop containing nucleoside triphosphate hydrolases"/>
    <property type="match status" value="1"/>
</dbReference>
<accession>A0ABP0FGS0</accession>
<reference evidence="2 3" key="1">
    <citation type="submission" date="2024-02" db="EMBL/GenBank/DDBJ databases">
        <authorList>
            <person name="Daric V."/>
            <person name="Darras S."/>
        </authorList>
    </citation>
    <scope>NUCLEOTIDE SEQUENCE [LARGE SCALE GENOMIC DNA]</scope>
</reference>
<dbReference type="Proteomes" id="UP001642483">
    <property type="component" value="Unassembled WGS sequence"/>
</dbReference>
<dbReference type="PANTHER" id="PTHR24030:SF0">
    <property type="entry name" value="PROTEIN CMSS1"/>
    <property type="match status" value="1"/>
</dbReference>
<organism evidence="2 3">
    <name type="scientific">Clavelina lepadiformis</name>
    <name type="common">Light-bulb sea squirt</name>
    <name type="synonym">Ascidia lepadiformis</name>
    <dbReference type="NCBI Taxonomy" id="159417"/>
    <lineage>
        <taxon>Eukaryota</taxon>
        <taxon>Metazoa</taxon>
        <taxon>Chordata</taxon>
        <taxon>Tunicata</taxon>
        <taxon>Ascidiacea</taxon>
        <taxon>Aplousobranchia</taxon>
        <taxon>Clavelinidae</taxon>
        <taxon>Clavelina</taxon>
    </lineage>
</organism>
<evidence type="ECO:0008006" key="4">
    <source>
        <dbReference type="Google" id="ProtNLM"/>
    </source>
</evidence>
<evidence type="ECO:0000313" key="3">
    <source>
        <dbReference type="Proteomes" id="UP001642483"/>
    </source>
</evidence>
<proteinExistence type="predicted"/>
<comment type="caution">
    <text evidence="2">The sequence shown here is derived from an EMBL/GenBank/DDBJ whole genome shotgun (WGS) entry which is preliminary data.</text>
</comment>
<gene>
    <name evidence="2" type="ORF">CVLEPA_LOCUS9157</name>
</gene>
<dbReference type="InterPro" id="IPR032704">
    <property type="entry name" value="Cms1"/>
</dbReference>